<dbReference type="GO" id="GO:0019748">
    <property type="term" value="P:secondary metabolic process"/>
    <property type="evidence" value="ECO:0007669"/>
    <property type="project" value="InterPro"/>
</dbReference>
<dbReference type="InterPro" id="IPR011009">
    <property type="entry name" value="Kinase-like_dom_sf"/>
</dbReference>
<dbReference type="Proteomes" id="UP000680865">
    <property type="component" value="Unassembled WGS sequence"/>
</dbReference>
<dbReference type="GO" id="GO:0016773">
    <property type="term" value="F:phosphotransferase activity, alcohol group as acceptor"/>
    <property type="evidence" value="ECO:0007669"/>
    <property type="project" value="InterPro"/>
</dbReference>
<accession>A0A919VTP5</accession>
<evidence type="ECO:0000313" key="2">
    <source>
        <dbReference type="Proteomes" id="UP000680865"/>
    </source>
</evidence>
<dbReference type="Pfam" id="PF04655">
    <property type="entry name" value="APH_6_hur"/>
    <property type="match status" value="1"/>
</dbReference>
<dbReference type="Gene3D" id="1.10.510.10">
    <property type="entry name" value="Transferase(Phosphotransferase) domain 1"/>
    <property type="match status" value="1"/>
</dbReference>
<dbReference type="SUPFAM" id="SSF56112">
    <property type="entry name" value="Protein kinase-like (PK-like)"/>
    <property type="match status" value="1"/>
</dbReference>
<name>A0A919VTP5_9ACTN</name>
<proteinExistence type="predicted"/>
<reference evidence="1" key="1">
    <citation type="submission" date="2021-03" db="EMBL/GenBank/DDBJ databases">
        <title>Whole genome shotgun sequence of Actinoplanes consettensis NBRC 14913.</title>
        <authorList>
            <person name="Komaki H."/>
            <person name="Tamura T."/>
        </authorList>
    </citation>
    <scope>NUCLEOTIDE SEQUENCE</scope>
    <source>
        <strain evidence="1">NBRC 14913</strain>
    </source>
</reference>
<dbReference type="EMBL" id="BOQP01000024">
    <property type="protein sequence ID" value="GIM75477.1"/>
    <property type="molecule type" value="Genomic_DNA"/>
</dbReference>
<gene>
    <name evidence="1" type="ORF">Aco04nite_45550</name>
</gene>
<protein>
    <submittedName>
        <fullName evidence="1">Streptomycin 6-kinase</fullName>
    </submittedName>
</protein>
<evidence type="ECO:0000313" key="1">
    <source>
        <dbReference type="EMBL" id="GIM75477.1"/>
    </source>
</evidence>
<dbReference type="InterPro" id="IPR006748">
    <property type="entry name" value="NH2Glyco/OHUrea_AB-resist_kin"/>
</dbReference>
<keyword evidence="2" id="KW-1185">Reference proteome</keyword>
<comment type="caution">
    <text evidence="1">The sequence shown here is derived from an EMBL/GenBank/DDBJ whole genome shotgun (WGS) entry which is preliminary data.</text>
</comment>
<sequence length="298" mass="31957">MIPEVVTAKARGAGATAWLTGLPSLVASLSAEWDFSVGPAYEDATEAFVAPVTLGDGTRAVLKLLVPRQRAAQDEITVLRLAGGSGLARLLRSDVDRSALLLERLGPSMASTSLPLTTRLAILTDLAQQVWRPASGLRTGAEKGAWLRDHIARRWEELGRPCSVRTVNHALACADRRIAAHDDARAVLVHGDVHQWNALRAGAGWKLVDPDGLLAEPEYDLGILMREDPVELLQANPWDRAHWLAARTGLNPTAIWEWGVVERVSTGLLAVGIGLQPIGTQMLAAADAISALGQTRLP</sequence>
<dbReference type="AlphaFoldDB" id="A0A919VTP5"/>
<organism evidence="1 2">
    <name type="scientific">Winogradskya consettensis</name>
    <dbReference type="NCBI Taxonomy" id="113560"/>
    <lineage>
        <taxon>Bacteria</taxon>
        <taxon>Bacillati</taxon>
        <taxon>Actinomycetota</taxon>
        <taxon>Actinomycetes</taxon>
        <taxon>Micromonosporales</taxon>
        <taxon>Micromonosporaceae</taxon>
        <taxon>Winogradskya</taxon>
    </lineage>
</organism>
<dbReference type="RefSeq" id="WP_212999250.1">
    <property type="nucleotide sequence ID" value="NZ_BAAATW010000013.1"/>
</dbReference>